<comment type="caution">
    <text evidence="3">The sequence shown here is derived from an EMBL/GenBank/DDBJ whole genome shotgun (WGS) entry which is preliminary data.</text>
</comment>
<keyword evidence="2" id="KW-0479">Metal-binding</keyword>
<dbReference type="PANTHER" id="PTHR46696:SF1">
    <property type="entry name" value="CYTOCHROME P450 YJIB-RELATED"/>
    <property type="match status" value="1"/>
</dbReference>
<dbReference type="GO" id="GO:0004497">
    <property type="term" value="F:monooxygenase activity"/>
    <property type="evidence" value="ECO:0007669"/>
    <property type="project" value="UniProtKB-KW"/>
</dbReference>
<keyword evidence="4" id="KW-1185">Reference proteome</keyword>
<dbReference type="AlphaFoldDB" id="A0A4R7VH93"/>
<dbReference type="PANTHER" id="PTHR46696">
    <property type="entry name" value="P450, PUTATIVE (EUROFUNG)-RELATED"/>
    <property type="match status" value="1"/>
</dbReference>
<protein>
    <recommendedName>
        <fullName evidence="5">Cytochrome P450</fullName>
    </recommendedName>
</protein>
<keyword evidence="2" id="KW-0503">Monooxygenase</keyword>
<dbReference type="EMBL" id="SOCP01000008">
    <property type="protein sequence ID" value="TDV48692.1"/>
    <property type="molecule type" value="Genomic_DNA"/>
</dbReference>
<dbReference type="GO" id="GO:0020037">
    <property type="term" value="F:heme binding"/>
    <property type="evidence" value="ECO:0007669"/>
    <property type="project" value="InterPro"/>
</dbReference>
<evidence type="ECO:0008006" key="5">
    <source>
        <dbReference type="Google" id="ProtNLM"/>
    </source>
</evidence>
<dbReference type="OrthoDB" id="4037083at2"/>
<dbReference type="PROSITE" id="PS00086">
    <property type="entry name" value="CYTOCHROME_P450"/>
    <property type="match status" value="1"/>
</dbReference>
<dbReference type="InterPro" id="IPR036396">
    <property type="entry name" value="Cyt_P450_sf"/>
</dbReference>
<dbReference type="RefSeq" id="WP_133904748.1">
    <property type="nucleotide sequence ID" value="NZ_SOCP01000008.1"/>
</dbReference>
<evidence type="ECO:0000256" key="1">
    <source>
        <dbReference type="ARBA" id="ARBA00010617"/>
    </source>
</evidence>
<sequence>MTGQIHADSFADQAARDPHTVFARMRERDPIQWHAPTASWYVTSYALVTDLLRERTLSARLSGHAAARDVAASARLRRLVELFDSWMVFSDPPHQTRLRDAVADGFLPRAARAWAECARSVTEQALPTADGDVVEVDRVSTVIATRLTCAVLGVPVRDEHLVRGWSADLIGFLATPSAEPARTAVAAEAVEKLDEYWRTVVSPRLAEDDRLAPLRGMIGLDHHSALALFTQLLTGGIDPVASTLTTAMHLLLGSDTEHGDVDAIVEEALRFDAPFHFVPRTATAELRIGGHTVPEGARVVLVIAAANRDPAVYEDPDAFRPGRPGPPHLAFGLGGHYCLGASLARVLLRESIGAVLRWSAGRRPRVVEATRTPAFGATTWQRLAVWL</sequence>
<dbReference type="PRINTS" id="PR00359">
    <property type="entry name" value="BP450"/>
</dbReference>
<evidence type="ECO:0000313" key="3">
    <source>
        <dbReference type="EMBL" id="TDV48692.1"/>
    </source>
</evidence>
<dbReference type="Proteomes" id="UP000294927">
    <property type="component" value="Unassembled WGS sequence"/>
</dbReference>
<evidence type="ECO:0000256" key="2">
    <source>
        <dbReference type="RuleBase" id="RU000461"/>
    </source>
</evidence>
<proteinExistence type="inferred from homology"/>
<evidence type="ECO:0000313" key="4">
    <source>
        <dbReference type="Proteomes" id="UP000294927"/>
    </source>
</evidence>
<dbReference type="PRINTS" id="PR00385">
    <property type="entry name" value="P450"/>
</dbReference>
<gene>
    <name evidence="3" type="ORF">CLV71_10852</name>
</gene>
<comment type="similarity">
    <text evidence="1 2">Belongs to the cytochrome P450 family.</text>
</comment>
<dbReference type="InterPro" id="IPR017972">
    <property type="entry name" value="Cyt_P450_CS"/>
</dbReference>
<dbReference type="GO" id="GO:0005506">
    <property type="term" value="F:iron ion binding"/>
    <property type="evidence" value="ECO:0007669"/>
    <property type="project" value="InterPro"/>
</dbReference>
<dbReference type="Pfam" id="PF00067">
    <property type="entry name" value="p450"/>
    <property type="match status" value="1"/>
</dbReference>
<dbReference type="Gene3D" id="1.10.630.10">
    <property type="entry name" value="Cytochrome P450"/>
    <property type="match status" value="1"/>
</dbReference>
<keyword evidence="2" id="KW-0408">Iron</keyword>
<dbReference type="InterPro" id="IPR001128">
    <property type="entry name" value="Cyt_P450"/>
</dbReference>
<organism evidence="3 4">
    <name type="scientific">Actinophytocola oryzae</name>
    <dbReference type="NCBI Taxonomy" id="502181"/>
    <lineage>
        <taxon>Bacteria</taxon>
        <taxon>Bacillati</taxon>
        <taxon>Actinomycetota</taxon>
        <taxon>Actinomycetes</taxon>
        <taxon>Pseudonocardiales</taxon>
        <taxon>Pseudonocardiaceae</taxon>
    </lineage>
</organism>
<accession>A0A4R7VH93</accession>
<reference evidence="3 4" key="1">
    <citation type="submission" date="2019-03" db="EMBL/GenBank/DDBJ databases">
        <title>Genomic Encyclopedia of Archaeal and Bacterial Type Strains, Phase II (KMG-II): from individual species to whole genera.</title>
        <authorList>
            <person name="Goeker M."/>
        </authorList>
    </citation>
    <scope>NUCLEOTIDE SEQUENCE [LARGE SCALE GENOMIC DNA]</scope>
    <source>
        <strain evidence="3 4">DSM 45499</strain>
    </source>
</reference>
<dbReference type="InterPro" id="IPR002397">
    <property type="entry name" value="Cyt_P450_B"/>
</dbReference>
<dbReference type="GO" id="GO:0016705">
    <property type="term" value="F:oxidoreductase activity, acting on paired donors, with incorporation or reduction of molecular oxygen"/>
    <property type="evidence" value="ECO:0007669"/>
    <property type="project" value="InterPro"/>
</dbReference>
<dbReference type="SUPFAM" id="SSF48264">
    <property type="entry name" value="Cytochrome P450"/>
    <property type="match status" value="1"/>
</dbReference>
<keyword evidence="2" id="KW-0560">Oxidoreductase</keyword>
<keyword evidence="2" id="KW-0349">Heme</keyword>
<name>A0A4R7VH93_9PSEU</name>